<dbReference type="Proteomes" id="UP000018072">
    <property type="component" value="Unassembled WGS sequence"/>
</dbReference>
<dbReference type="RefSeq" id="WP_022430635.1">
    <property type="nucleotide sequence ID" value="NZ_FR899277.1"/>
</dbReference>
<protein>
    <submittedName>
        <fullName evidence="2">Uncharacterized protein</fullName>
    </submittedName>
</protein>
<reference evidence="2" key="1">
    <citation type="submission" date="2012-11" db="EMBL/GenBank/DDBJ databases">
        <title>Dependencies among metagenomic species, viruses, plasmids and units of genetic variation.</title>
        <authorList>
            <person name="Nielsen H.B."/>
            <person name="Almeida M."/>
            <person name="Juncker A.S."/>
            <person name="Rasmussen S."/>
            <person name="Li J."/>
            <person name="Sunagawa S."/>
            <person name="Plichta D."/>
            <person name="Gautier L."/>
            <person name="Le Chatelier E."/>
            <person name="Peletier E."/>
            <person name="Bonde I."/>
            <person name="Nielsen T."/>
            <person name="Manichanh C."/>
            <person name="Arumugam M."/>
            <person name="Batto J."/>
            <person name="Santos M.B.Q.D."/>
            <person name="Blom N."/>
            <person name="Borruel N."/>
            <person name="Burgdorf K.S."/>
            <person name="Boumezbeur F."/>
            <person name="Casellas F."/>
            <person name="Dore J."/>
            <person name="Guarner F."/>
            <person name="Hansen T."/>
            <person name="Hildebrand F."/>
            <person name="Kaas R.S."/>
            <person name="Kennedy S."/>
            <person name="Kristiansen K."/>
            <person name="Kultima J.R."/>
            <person name="Leonard P."/>
            <person name="Levenez F."/>
            <person name="Lund O."/>
            <person name="Moumen B."/>
            <person name="Le Paslier D."/>
            <person name="Pons N."/>
            <person name="Pedersen O."/>
            <person name="Prifti E."/>
            <person name="Qin J."/>
            <person name="Raes J."/>
            <person name="Tap J."/>
            <person name="Tims S."/>
            <person name="Ussery D.W."/>
            <person name="Yamada T."/>
            <person name="MetaHit consortium"/>
            <person name="Renault P."/>
            <person name="Sicheritz-Ponten T."/>
            <person name="Bork P."/>
            <person name="Wang J."/>
            <person name="Brunak S."/>
            <person name="Ehrlich S.D."/>
        </authorList>
    </citation>
    <scope>NUCLEOTIDE SEQUENCE [LARGE SCALE GENOMIC DNA]</scope>
</reference>
<sequence length="518" mass="56509">MALTAEQEKGVVAMLAAFQNGKRINELDAAKGALKDMRIEVMDETGETHSMELAEAVEQAGNPVAGRYWNTSNATPTAAGHYGSLQALRDLPAKLGLGRYLVTDDRKKRKLDPTTTTKYDDGSPAALDGSQGQCMWCWNSFIANIFYEGGALVKCVTFNKPVGNGVSIRIPAGGTSWLGAGVMDRTNQMLCSVISDAERFRGGSGSALKAASYTKAPAENAAQLTMLGMAATNISTTNFGTYARKRGEGWEANWFVAQFVVQFLFEVIMGTQNSQAAFNAEKDANGLYQGGFGTGVTDMPDWGNYNGYYPVIPTSVGLEAGDGVCLVDYNLPDASGGTYKAFKVPCFFGLMYAGYGHLWRWTRGLIMDAGEEKSEVYVSRSMFAPFDPSTVNDKIKVAECPQTEGYIKRISYQGLCCMPTEVGGSPTNNYPDYFYTNAKTSNITAGCSSLAVVFVSARLVVTRTMARTQVRSTRIRTTRLRMRMRTTRRPSAILRKTQSLSRQRKTRTDTGEAPKTRI</sequence>
<comment type="caution">
    <text evidence="2">The sequence shown here is derived from an EMBL/GenBank/DDBJ whole genome shotgun (WGS) entry which is preliminary data.</text>
</comment>
<accession>R7H4F1</accession>
<proteinExistence type="predicted"/>
<organism evidence="2 3">
    <name type="scientific">Leyella stercorea CAG:629</name>
    <dbReference type="NCBI Taxonomy" id="1263103"/>
    <lineage>
        <taxon>Bacteria</taxon>
        <taxon>Pseudomonadati</taxon>
        <taxon>Bacteroidota</taxon>
        <taxon>Bacteroidia</taxon>
        <taxon>Bacteroidales</taxon>
        <taxon>Prevotellaceae</taxon>
        <taxon>Leyella</taxon>
    </lineage>
</organism>
<name>R7H4F1_9BACT</name>
<evidence type="ECO:0000313" key="3">
    <source>
        <dbReference type="Proteomes" id="UP000018072"/>
    </source>
</evidence>
<gene>
    <name evidence="2" type="ORF">BN741_01484</name>
</gene>
<dbReference type="EMBL" id="CBIT010000163">
    <property type="protein sequence ID" value="CDE33087.1"/>
    <property type="molecule type" value="Genomic_DNA"/>
</dbReference>
<evidence type="ECO:0000256" key="1">
    <source>
        <dbReference type="SAM" id="MobiDB-lite"/>
    </source>
</evidence>
<feature type="region of interest" description="Disordered" evidence="1">
    <location>
        <begin position="489"/>
        <end position="518"/>
    </location>
</feature>
<dbReference type="AlphaFoldDB" id="R7H4F1"/>
<evidence type="ECO:0000313" key="2">
    <source>
        <dbReference type="EMBL" id="CDE33087.1"/>
    </source>
</evidence>
<feature type="compositionally biased region" description="Basic and acidic residues" evidence="1">
    <location>
        <begin position="506"/>
        <end position="518"/>
    </location>
</feature>